<comment type="similarity">
    <text evidence="1 4">Belongs to the V-ATPase D subunit family.</text>
</comment>
<keyword evidence="5" id="KW-0175">Coiled coil</keyword>
<dbReference type="Pfam" id="PF01813">
    <property type="entry name" value="ATP-synt_D"/>
    <property type="match status" value="1"/>
</dbReference>
<proteinExistence type="inferred from homology"/>
<evidence type="ECO:0000313" key="6">
    <source>
        <dbReference type="EMBL" id="ACD70854.1"/>
    </source>
</evidence>
<evidence type="ECO:0000313" key="7">
    <source>
        <dbReference type="Proteomes" id="UP000001202"/>
    </source>
</evidence>
<dbReference type="GO" id="GO:0005524">
    <property type="term" value="F:ATP binding"/>
    <property type="evidence" value="ECO:0007669"/>
    <property type="project" value="UniProtKB-UniRule"/>
</dbReference>
<evidence type="ECO:0000256" key="1">
    <source>
        <dbReference type="ARBA" id="ARBA00005850"/>
    </source>
</evidence>
<reference evidence="6 7" key="1">
    <citation type="journal article" date="2008" name="BMC Microbiol.">
        <title>Complete genome sequence of Treponema pallidum ssp. pallidum strain SS14 determined with oligonucleotide arrays.</title>
        <authorList>
            <person name="Matejkova P."/>
            <person name="Strouhal M."/>
            <person name="Smajs D."/>
            <person name="Norris S.J."/>
            <person name="Palzkill T."/>
            <person name="Petrosino J.F."/>
            <person name="Sodergren E."/>
            <person name="Norton J.E."/>
            <person name="Singh J."/>
            <person name="Richmond T.A."/>
            <person name="Molla M.N."/>
            <person name="Albert T.J."/>
            <person name="Weinstock G.M."/>
        </authorList>
    </citation>
    <scope>NUCLEOTIDE SEQUENCE [LARGE SCALE GENOMIC DNA]</scope>
    <source>
        <strain evidence="6 7">SS14</strain>
    </source>
</reference>
<dbReference type="NCBIfam" id="NF002565">
    <property type="entry name" value="PRK02195.1"/>
    <property type="match status" value="1"/>
</dbReference>
<dbReference type="EMBL" id="CP000805">
    <property type="protein sequence ID" value="ACD70854.1"/>
    <property type="molecule type" value="Genomic_DNA"/>
</dbReference>
<sequence>MAVRLTKNELKRQKETLKTFRRFLPTLQLKKQQLYAEIRAVEARASEVRSRADALRQDVQQWVAVFSESGVFDARLLRVQEVKKTYASIAGVRIPCFLEVHFACPPYDLYRVPLWVDTAVRKMQEVLSLDLEAHVLDEQALLLGAELRTTTQRVNLFEKVKIPETRACIRKITVYLGDQQVAAVVRGKMSKKNLVDVSRMEQEDTR</sequence>
<evidence type="ECO:0000256" key="4">
    <source>
        <dbReference type="HAMAP-Rule" id="MF_00271"/>
    </source>
</evidence>
<dbReference type="Proteomes" id="UP000001202">
    <property type="component" value="Chromosome"/>
</dbReference>
<dbReference type="InterPro" id="IPR002699">
    <property type="entry name" value="V_ATPase_D"/>
</dbReference>
<name>A0A0H3BID9_TREPS</name>
<dbReference type="HAMAP" id="MF_00271">
    <property type="entry name" value="ATP_synth_D_arch"/>
    <property type="match status" value="1"/>
</dbReference>
<dbReference type="RefSeq" id="WP_010881876.1">
    <property type="nucleotide sequence ID" value="NC_010741.1"/>
</dbReference>
<dbReference type="GeneID" id="93876199"/>
<comment type="function">
    <text evidence="4">Produces ATP from ADP in the presence of a proton gradient across the membrane.</text>
</comment>
<dbReference type="GO" id="GO:0046961">
    <property type="term" value="F:proton-transporting ATPase activity, rotational mechanism"/>
    <property type="evidence" value="ECO:0007669"/>
    <property type="project" value="InterPro"/>
</dbReference>
<dbReference type="GO" id="GO:0046933">
    <property type="term" value="F:proton-transporting ATP synthase activity, rotational mechanism"/>
    <property type="evidence" value="ECO:0007669"/>
    <property type="project" value="UniProtKB-UniRule"/>
</dbReference>
<dbReference type="Gene3D" id="1.10.287.3240">
    <property type="match status" value="1"/>
</dbReference>
<evidence type="ECO:0000256" key="5">
    <source>
        <dbReference type="SAM" id="Coils"/>
    </source>
</evidence>
<keyword evidence="3 4" id="KW-0406">Ion transport</keyword>
<evidence type="ECO:0000256" key="3">
    <source>
        <dbReference type="ARBA" id="ARBA00023065"/>
    </source>
</evidence>
<keyword evidence="2 4" id="KW-0813">Transport</keyword>
<evidence type="ECO:0000256" key="2">
    <source>
        <dbReference type="ARBA" id="ARBA00022448"/>
    </source>
</evidence>
<protein>
    <recommendedName>
        <fullName evidence="4">V-type ATP synthase subunit D</fullName>
    </recommendedName>
    <alternativeName>
        <fullName evidence="4">V-ATPase subunit D</fullName>
    </alternativeName>
</protein>
<dbReference type="KEGG" id="tpp:TPASS_0428"/>
<organism evidence="6 7">
    <name type="scientific">Treponema pallidum subsp. pallidum (strain SS14)</name>
    <dbReference type="NCBI Taxonomy" id="455434"/>
    <lineage>
        <taxon>Bacteria</taxon>
        <taxon>Pseudomonadati</taxon>
        <taxon>Spirochaetota</taxon>
        <taxon>Spirochaetia</taxon>
        <taxon>Spirochaetales</taxon>
        <taxon>Treponemataceae</taxon>
        <taxon>Treponema</taxon>
    </lineage>
</organism>
<dbReference type="PATRIC" id="fig|455434.6.peg.429"/>
<dbReference type="NCBIfam" id="TIGR00309">
    <property type="entry name" value="V_ATPase_subD"/>
    <property type="match status" value="1"/>
</dbReference>
<keyword evidence="4" id="KW-0375">Hydrogen ion transport</keyword>
<keyword evidence="4" id="KW-0066">ATP synthesis</keyword>
<gene>
    <name evidence="6" type="primary">atpD1</name>
    <name evidence="4" type="synonym">atpD</name>
    <name evidence="6" type="ordered locus">TPASS_0428</name>
</gene>
<dbReference type="PANTHER" id="PTHR11671">
    <property type="entry name" value="V-TYPE ATP SYNTHASE SUBUNIT D"/>
    <property type="match status" value="1"/>
</dbReference>
<accession>A0A0H3BID9</accession>
<feature type="coiled-coil region" evidence="5">
    <location>
        <begin position="31"/>
        <end position="58"/>
    </location>
</feature>
<dbReference type="AlphaFoldDB" id="A0A0H3BID9"/>
<dbReference type="GO" id="GO:0042777">
    <property type="term" value="P:proton motive force-driven plasma membrane ATP synthesis"/>
    <property type="evidence" value="ECO:0007669"/>
    <property type="project" value="UniProtKB-UniRule"/>
</dbReference>
<dbReference type="SMR" id="A0A0H3BID9"/>